<feature type="compositionally biased region" description="Basic and acidic residues" evidence="1">
    <location>
        <begin position="162"/>
        <end position="172"/>
    </location>
</feature>
<organism evidence="2">
    <name type="scientific">Graphocephala atropunctata</name>
    <dbReference type="NCBI Taxonomy" id="36148"/>
    <lineage>
        <taxon>Eukaryota</taxon>
        <taxon>Metazoa</taxon>
        <taxon>Ecdysozoa</taxon>
        <taxon>Arthropoda</taxon>
        <taxon>Hexapoda</taxon>
        <taxon>Insecta</taxon>
        <taxon>Pterygota</taxon>
        <taxon>Neoptera</taxon>
        <taxon>Paraneoptera</taxon>
        <taxon>Hemiptera</taxon>
        <taxon>Auchenorrhyncha</taxon>
        <taxon>Membracoidea</taxon>
        <taxon>Cicadellidae</taxon>
        <taxon>Cicadellinae</taxon>
        <taxon>Cicadellini</taxon>
        <taxon>Graphocephala</taxon>
    </lineage>
</organism>
<dbReference type="AlphaFoldDB" id="A0A1B6KVZ9"/>
<evidence type="ECO:0000313" key="2">
    <source>
        <dbReference type="EMBL" id="JAT15623.1"/>
    </source>
</evidence>
<feature type="non-terminal residue" evidence="2">
    <location>
        <position position="1"/>
    </location>
</feature>
<name>A0A1B6KVZ9_9HEMI</name>
<sequence>EGDDEDTEEEGSGDPMRNLVKVLRKMRNWWKQPAVISKVSKPQTERFERYMDQFEEELMKAEKKKRQRNKDTPSPEGKEKKKLKARRSEDQECEGDDEDTEEEGSGDPMRNLVKVLRKMRNWWKQPAVISKVSKPQTERFERYMDQFEEELMKAEKKKRQRNKDTPSPEGKEKKKLKARRSEDQECEGDDEDT</sequence>
<feature type="region of interest" description="Disordered" evidence="1">
    <location>
        <begin position="151"/>
        <end position="193"/>
    </location>
</feature>
<accession>A0A1B6KVZ9</accession>
<feature type="compositionally biased region" description="Basic and acidic residues" evidence="1">
    <location>
        <begin position="69"/>
        <end position="79"/>
    </location>
</feature>
<reference evidence="2" key="1">
    <citation type="submission" date="2015-11" db="EMBL/GenBank/DDBJ databases">
        <title>De novo transcriptome assembly of four potential Pierce s Disease insect vectors from Arizona vineyards.</title>
        <authorList>
            <person name="Tassone E.E."/>
        </authorList>
    </citation>
    <scope>NUCLEOTIDE SEQUENCE</scope>
</reference>
<feature type="compositionally biased region" description="Acidic residues" evidence="1">
    <location>
        <begin position="184"/>
        <end position="193"/>
    </location>
</feature>
<proteinExistence type="predicted"/>
<feature type="compositionally biased region" description="Acidic residues" evidence="1">
    <location>
        <begin position="91"/>
        <end position="105"/>
    </location>
</feature>
<evidence type="ECO:0000256" key="1">
    <source>
        <dbReference type="SAM" id="MobiDB-lite"/>
    </source>
</evidence>
<protein>
    <submittedName>
        <fullName evidence="2">Uncharacterized protein</fullName>
    </submittedName>
</protein>
<feature type="region of interest" description="Disordered" evidence="1">
    <location>
        <begin position="58"/>
        <end position="112"/>
    </location>
</feature>
<feature type="non-terminal residue" evidence="2">
    <location>
        <position position="193"/>
    </location>
</feature>
<gene>
    <name evidence="2" type="ORF">g.52353</name>
</gene>
<dbReference type="EMBL" id="GEBQ01024354">
    <property type="protein sequence ID" value="JAT15623.1"/>
    <property type="molecule type" value="Transcribed_RNA"/>
</dbReference>